<name>A0A165IYK7_EXIGL</name>
<accession>A0A165IYK7</accession>
<dbReference type="AlphaFoldDB" id="A0A165IYK7"/>
<evidence type="ECO:0000256" key="1">
    <source>
        <dbReference type="SAM" id="MobiDB-lite"/>
    </source>
</evidence>
<dbReference type="EMBL" id="KV425979">
    <property type="protein sequence ID" value="KZV94064.1"/>
    <property type="molecule type" value="Genomic_DNA"/>
</dbReference>
<feature type="region of interest" description="Disordered" evidence="1">
    <location>
        <begin position="119"/>
        <end position="193"/>
    </location>
</feature>
<reference evidence="2 3" key="1">
    <citation type="journal article" date="2016" name="Mol. Biol. Evol.">
        <title>Comparative Genomics of Early-Diverging Mushroom-Forming Fungi Provides Insights into the Origins of Lignocellulose Decay Capabilities.</title>
        <authorList>
            <person name="Nagy L.G."/>
            <person name="Riley R."/>
            <person name="Tritt A."/>
            <person name="Adam C."/>
            <person name="Daum C."/>
            <person name="Floudas D."/>
            <person name="Sun H."/>
            <person name="Yadav J.S."/>
            <person name="Pangilinan J."/>
            <person name="Larsson K.H."/>
            <person name="Matsuura K."/>
            <person name="Barry K."/>
            <person name="Labutti K."/>
            <person name="Kuo R."/>
            <person name="Ohm R.A."/>
            <person name="Bhattacharya S.S."/>
            <person name="Shirouzu T."/>
            <person name="Yoshinaga Y."/>
            <person name="Martin F.M."/>
            <person name="Grigoriev I.V."/>
            <person name="Hibbett D.S."/>
        </authorList>
    </citation>
    <scope>NUCLEOTIDE SEQUENCE [LARGE SCALE GENOMIC DNA]</scope>
    <source>
        <strain evidence="2 3">HHB12029</strain>
    </source>
</reference>
<dbReference type="InParanoid" id="A0A165IYK7"/>
<protein>
    <submittedName>
        <fullName evidence="2">Uncharacterized protein</fullName>
    </submittedName>
</protein>
<dbReference type="Proteomes" id="UP000077266">
    <property type="component" value="Unassembled WGS sequence"/>
</dbReference>
<proteinExistence type="predicted"/>
<evidence type="ECO:0000313" key="3">
    <source>
        <dbReference type="Proteomes" id="UP000077266"/>
    </source>
</evidence>
<keyword evidence="3" id="KW-1185">Reference proteome</keyword>
<gene>
    <name evidence="2" type="ORF">EXIGLDRAFT_527984</name>
</gene>
<feature type="compositionally biased region" description="Basic and acidic residues" evidence="1">
    <location>
        <begin position="183"/>
        <end position="193"/>
    </location>
</feature>
<sequence length="193" mass="21813">MILEFRLFYFHPTLIFPHAKPWLIAPASPPLFHPHTFLHSSSHLLVLVRMVRYSLKVSLTTTLFWGALEGSRERVLCASGGVLENRLLRYVKRIIHSWNATDILEESRVDAWIGRCNSGGQVKGKQRASENSARKEGMAISDNGECNKTRRGDETKGDDEKLSGRSRARDVDQTGYYATLAGKKAEGRETREI</sequence>
<feature type="compositionally biased region" description="Basic and acidic residues" evidence="1">
    <location>
        <begin position="145"/>
        <end position="172"/>
    </location>
</feature>
<organism evidence="2 3">
    <name type="scientific">Exidia glandulosa HHB12029</name>
    <dbReference type="NCBI Taxonomy" id="1314781"/>
    <lineage>
        <taxon>Eukaryota</taxon>
        <taxon>Fungi</taxon>
        <taxon>Dikarya</taxon>
        <taxon>Basidiomycota</taxon>
        <taxon>Agaricomycotina</taxon>
        <taxon>Agaricomycetes</taxon>
        <taxon>Auriculariales</taxon>
        <taxon>Exidiaceae</taxon>
        <taxon>Exidia</taxon>
    </lineage>
</organism>
<evidence type="ECO:0000313" key="2">
    <source>
        <dbReference type="EMBL" id="KZV94064.1"/>
    </source>
</evidence>